<evidence type="ECO:0000313" key="3">
    <source>
        <dbReference type="Proteomes" id="UP000627781"/>
    </source>
</evidence>
<dbReference type="Proteomes" id="UP000627781">
    <property type="component" value="Unassembled WGS sequence"/>
</dbReference>
<dbReference type="PANTHER" id="PTHR19136:SF81">
    <property type="entry name" value="MOLYBDENUM COFACTOR GUANYLYLTRANSFERASE"/>
    <property type="match status" value="1"/>
</dbReference>
<evidence type="ECO:0008006" key="4">
    <source>
        <dbReference type="Google" id="ProtNLM"/>
    </source>
</evidence>
<proteinExistence type="predicted"/>
<protein>
    <recommendedName>
        <fullName evidence="4">Molybdenum cofactor guanylyltransferase</fullName>
    </recommendedName>
</protein>
<keyword evidence="1" id="KW-0808">Transferase</keyword>
<evidence type="ECO:0000313" key="2">
    <source>
        <dbReference type="EMBL" id="MBD7912962.1"/>
    </source>
</evidence>
<reference evidence="2 3" key="1">
    <citation type="submission" date="2020-08" db="EMBL/GenBank/DDBJ databases">
        <title>A Genomic Blueprint of the Chicken Gut Microbiome.</title>
        <authorList>
            <person name="Gilroy R."/>
            <person name="Ravi A."/>
            <person name="Getino M."/>
            <person name="Pursley I."/>
            <person name="Horton D.L."/>
            <person name="Alikhan N.-F."/>
            <person name="Baker D."/>
            <person name="Gharbi K."/>
            <person name="Hall N."/>
            <person name="Watson M."/>
            <person name="Adriaenssens E.M."/>
            <person name="Foster-Nyarko E."/>
            <person name="Jarju S."/>
            <person name="Secka A."/>
            <person name="Antonio M."/>
            <person name="Oren A."/>
            <person name="Chaudhuri R."/>
            <person name="La Ragione R.M."/>
            <person name="Hildebrand F."/>
            <person name="Pallen M.J."/>
        </authorList>
    </citation>
    <scope>NUCLEOTIDE SEQUENCE [LARGE SCALE GENOMIC DNA]</scope>
    <source>
        <strain evidence="2 3">Sa3CVN1</strain>
    </source>
</reference>
<dbReference type="RefSeq" id="WP_191769881.1">
    <property type="nucleotide sequence ID" value="NZ_JACSRA010000032.1"/>
</dbReference>
<keyword evidence="3" id="KW-1185">Reference proteome</keyword>
<gene>
    <name evidence="2" type="ORF">H9661_16540</name>
</gene>
<sequence length="198" mass="23292">MKIGKSAIILYGMTEINKEMRGKKLSEYKDRRYLEIILESVRNYDEIIILNQANEMLRYYNKEKKVTSSEMIAMISIYKALNKIRNSKALVLSCNMPLISKRFLDYMGIINFKEQVLVPFAMSKIQSFCAIYDKAVLPYLKMMIENGNKSFDDLYSNISVRYIFPRNEDVFININAIEDYLLIKEKELSECGYNNIIY</sequence>
<dbReference type="InterPro" id="IPR029044">
    <property type="entry name" value="Nucleotide-diphossugar_trans"/>
</dbReference>
<dbReference type="EMBL" id="JACSRA010000032">
    <property type="protein sequence ID" value="MBD7912962.1"/>
    <property type="molecule type" value="Genomic_DNA"/>
</dbReference>
<dbReference type="Gene3D" id="3.90.550.10">
    <property type="entry name" value="Spore Coat Polysaccharide Biosynthesis Protein SpsA, Chain A"/>
    <property type="match status" value="1"/>
</dbReference>
<dbReference type="PANTHER" id="PTHR19136">
    <property type="entry name" value="MOLYBDENUM COFACTOR GUANYLYLTRANSFERASE"/>
    <property type="match status" value="1"/>
</dbReference>
<comment type="caution">
    <text evidence="2">The sequence shown here is derived from an EMBL/GenBank/DDBJ whole genome shotgun (WGS) entry which is preliminary data.</text>
</comment>
<evidence type="ECO:0000256" key="1">
    <source>
        <dbReference type="ARBA" id="ARBA00022679"/>
    </source>
</evidence>
<name>A0ABR8PXR4_9CLOT</name>
<dbReference type="SUPFAM" id="SSF53448">
    <property type="entry name" value="Nucleotide-diphospho-sugar transferases"/>
    <property type="match status" value="1"/>
</dbReference>
<accession>A0ABR8PXR4</accession>
<organism evidence="2 3">
    <name type="scientific">Clostridium cibarium</name>
    <dbReference type="NCBI Taxonomy" id="2762247"/>
    <lineage>
        <taxon>Bacteria</taxon>
        <taxon>Bacillati</taxon>
        <taxon>Bacillota</taxon>
        <taxon>Clostridia</taxon>
        <taxon>Eubacteriales</taxon>
        <taxon>Clostridiaceae</taxon>
        <taxon>Clostridium</taxon>
    </lineage>
</organism>